<evidence type="ECO:0000313" key="2">
    <source>
        <dbReference type="Proteomes" id="UP001232725"/>
    </source>
</evidence>
<accession>A0ABT9IKT1</accession>
<reference evidence="1 2" key="1">
    <citation type="submission" date="2023-08" db="EMBL/GenBank/DDBJ databases">
        <title>Arthrobacter horti sp. nov., isolated from forest soil.</title>
        <authorList>
            <person name="Park M."/>
        </authorList>
    </citation>
    <scope>NUCLEOTIDE SEQUENCE [LARGE SCALE GENOMIC DNA]</scope>
    <source>
        <strain evidence="1 2">YJM1</strain>
    </source>
</reference>
<sequence>MPKFWYNMVTHQVEEDAMSDWSQLLGPFDTREEAAKALESVRKHNEAWDKDDDD</sequence>
<name>A0ABT9IKT1_9MICC</name>
<keyword evidence="2" id="KW-1185">Reference proteome</keyword>
<comment type="caution">
    <text evidence="1">The sequence shown here is derived from an EMBL/GenBank/DDBJ whole genome shotgun (WGS) entry which is preliminary data.</text>
</comment>
<dbReference type="EMBL" id="JAVALS010000001">
    <property type="protein sequence ID" value="MDP5226186.1"/>
    <property type="molecule type" value="Genomic_DNA"/>
</dbReference>
<gene>
    <name evidence="1" type="ORF">Q9R02_03345</name>
</gene>
<protein>
    <submittedName>
        <fullName evidence="1">SPOR domain-containing protein</fullName>
    </submittedName>
</protein>
<dbReference type="RefSeq" id="WP_305995209.1">
    <property type="nucleotide sequence ID" value="NZ_JAVALS010000001.1"/>
</dbReference>
<dbReference type="Proteomes" id="UP001232725">
    <property type="component" value="Unassembled WGS sequence"/>
</dbReference>
<organism evidence="1 2">
    <name type="scientific">Arthrobacter horti</name>
    <dbReference type="NCBI Taxonomy" id="3068273"/>
    <lineage>
        <taxon>Bacteria</taxon>
        <taxon>Bacillati</taxon>
        <taxon>Actinomycetota</taxon>
        <taxon>Actinomycetes</taxon>
        <taxon>Micrococcales</taxon>
        <taxon>Micrococcaceae</taxon>
        <taxon>Arthrobacter</taxon>
    </lineage>
</organism>
<evidence type="ECO:0000313" key="1">
    <source>
        <dbReference type="EMBL" id="MDP5226186.1"/>
    </source>
</evidence>
<proteinExistence type="predicted"/>